<sequence>MNPNGSSVSQREEALPASDTLIPNNQSSPTAEDPQEDLCGMDATVIHLLVPLFPRNELEKQGGQKTACKKIGIAHTVNFNQSPLLCVSPACSAFDIPLRSDWPSVKEN</sequence>
<dbReference type="Proteomes" id="UP000314294">
    <property type="component" value="Unassembled WGS sequence"/>
</dbReference>
<dbReference type="AlphaFoldDB" id="A0A4Z2JE78"/>
<evidence type="ECO:0000313" key="3">
    <source>
        <dbReference type="Proteomes" id="UP000314294"/>
    </source>
</evidence>
<accession>A0A4Z2JE78</accession>
<evidence type="ECO:0000256" key="1">
    <source>
        <dbReference type="SAM" id="MobiDB-lite"/>
    </source>
</evidence>
<organism evidence="2 3">
    <name type="scientific">Liparis tanakae</name>
    <name type="common">Tanaka's snailfish</name>
    <dbReference type="NCBI Taxonomy" id="230148"/>
    <lineage>
        <taxon>Eukaryota</taxon>
        <taxon>Metazoa</taxon>
        <taxon>Chordata</taxon>
        <taxon>Craniata</taxon>
        <taxon>Vertebrata</taxon>
        <taxon>Euteleostomi</taxon>
        <taxon>Actinopterygii</taxon>
        <taxon>Neopterygii</taxon>
        <taxon>Teleostei</taxon>
        <taxon>Neoteleostei</taxon>
        <taxon>Acanthomorphata</taxon>
        <taxon>Eupercaria</taxon>
        <taxon>Perciformes</taxon>
        <taxon>Cottioidei</taxon>
        <taxon>Cottales</taxon>
        <taxon>Liparidae</taxon>
        <taxon>Liparis</taxon>
    </lineage>
</organism>
<evidence type="ECO:0000313" key="2">
    <source>
        <dbReference type="EMBL" id="TNN88585.1"/>
    </source>
</evidence>
<protein>
    <submittedName>
        <fullName evidence="2">Uncharacterized protein</fullName>
    </submittedName>
</protein>
<name>A0A4Z2JE78_9TELE</name>
<gene>
    <name evidence="2" type="ORF">EYF80_001368</name>
</gene>
<dbReference type="EMBL" id="SRLO01000005">
    <property type="protein sequence ID" value="TNN88585.1"/>
    <property type="molecule type" value="Genomic_DNA"/>
</dbReference>
<proteinExistence type="predicted"/>
<reference evidence="2 3" key="1">
    <citation type="submission" date="2019-03" db="EMBL/GenBank/DDBJ databases">
        <title>First draft genome of Liparis tanakae, snailfish: a comprehensive survey of snailfish specific genes.</title>
        <authorList>
            <person name="Kim W."/>
            <person name="Song I."/>
            <person name="Jeong J.-H."/>
            <person name="Kim D."/>
            <person name="Kim S."/>
            <person name="Ryu S."/>
            <person name="Song J.Y."/>
            <person name="Lee S.K."/>
        </authorList>
    </citation>
    <scope>NUCLEOTIDE SEQUENCE [LARGE SCALE GENOMIC DNA]</scope>
    <source>
        <tissue evidence="2">Muscle</tissue>
    </source>
</reference>
<feature type="compositionally biased region" description="Polar residues" evidence="1">
    <location>
        <begin position="21"/>
        <end position="30"/>
    </location>
</feature>
<comment type="caution">
    <text evidence="2">The sequence shown here is derived from an EMBL/GenBank/DDBJ whole genome shotgun (WGS) entry which is preliminary data.</text>
</comment>
<keyword evidence="3" id="KW-1185">Reference proteome</keyword>
<feature type="region of interest" description="Disordered" evidence="1">
    <location>
        <begin position="1"/>
        <end position="38"/>
    </location>
</feature>